<dbReference type="STRING" id="100884.GCA_000269565_03741"/>
<dbReference type="AlphaFoldDB" id="E7GEV8"/>
<dbReference type="GeneID" id="78231486"/>
<dbReference type="GO" id="GO:0016567">
    <property type="term" value="P:protein ubiquitination"/>
    <property type="evidence" value="ECO:0007669"/>
    <property type="project" value="UniProtKB-UniPathway"/>
</dbReference>
<organism evidence="1 2">
    <name type="scientific">Coprobacillus cateniformis</name>
    <dbReference type="NCBI Taxonomy" id="100884"/>
    <lineage>
        <taxon>Bacteria</taxon>
        <taxon>Bacillati</taxon>
        <taxon>Bacillota</taxon>
        <taxon>Erysipelotrichia</taxon>
        <taxon>Erysipelotrichales</taxon>
        <taxon>Coprobacillaceae</taxon>
        <taxon>Coprobacillus</taxon>
    </lineage>
</organism>
<accession>E7GEV8</accession>
<dbReference type="OrthoDB" id="1263381at2"/>
<reference evidence="1 2" key="1">
    <citation type="submission" date="2010-12" db="EMBL/GenBank/DDBJ databases">
        <title>The Genome Sequence of Coprobacillus sp. strain 29_1.</title>
        <authorList>
            <consortium name="The Broad Institute Genome Sequencing Platform"/>
            <person name="Earl A."/>
            <person name="Ward D."/>
            <person name="Feldgarden M."/>
            <person name="Gevers D."/>
            <person name="Daigneault M."/>
            <person name="Sibley C.D."/>
            <person name="White A."/>
            <person name="Strauss J."/>
            <person name="Allen-Vercoe E."/>
            <person name="Young S.K."/>
            <person name="Zeng Q."/>
            <person name="Gargeya S."/>
            <person name="Fitzgerald M."/>
            <person name="Haas B."/>
            <person name="Abouelleil A."/>
            <person name="Alvarado L."/>
            <person name="Arachchi H.M."/>
            <person name="Berlin A."/>
            <person name="Brown A."/>
            <person name="Chapman S.B."/>
            <person name="Chen Z."/>
            <person name="Dunbar C."/>
            <person name="Freedman E."/>
            <person name="Gearin G."/>
            <person name="Gellesch M."/>
            <person name="Goldberg J."/>
            <person name="Griggs A."/>
            <person name="Gujja S."/>
            <person name="Heilman E."/>
            <person name="Heiman D."/>
            <person name="Howarth C."/>
            <person name="Larson L."/>
            <person name="Lui A."/>
            <person name="MacDonald P.J.P."/>
            <person name="Mehta T."/>
            <person name="Montmayeur A."/>
            <person name="Murphy C."/>
            <person name="Neiman D."/>
            <person name="Pearson M."/>
            <person name="Priest M."/>
            <person name="Roberts A."/>
            <person name="Saif S."/>
            <person name="Shea T."/>
            <person name="Shenoy N."/>
            <person name="Sisk P."/>
            <person name="Stolte C."/>
            <person name="Sykes S."/>
            <person name="White J."/>
            <person name="Yandava C."/>
            <person name="Nusbaum C."/>
            <person name="Birren B."/>
        </authorList>
    </citation>
    <scope>NUCLEOTIDE SEQUENCE [LARGE SCALE GENOMIC DNA]</scope>
    <source>
        <strain evidence="1 2">29_1</strain>
    </source>
</reference>
<evidence type="ECO:0000313" key="2">
    <source>
        <dbReference type="Proteomes" id="UP000003157"/>
    </source>
</evidence>
<name>E7GEV8_9FIRM</name>
<dbReference type="Proteomes" id="UP000003157">
    <property type="component" value="Unassembled WGS sequence"/>
</dbReference>
<protein>
    <submittedName>
        <fullName evidence="1">Uncharacterized protein</fullName>
    </submittedName>
</protein>
<gene>
    <name evidence="1" type="ORF">HMPREF9488_03250</name>
</gene>
<keyword evidence="2" id="KW-1185">Reference proteome</keyword>
<proteinExistence type="predicted"/>
<dbReference type="UniPathway" id="UPA00143"/>
<evidence type="ECO:0000313" key="1">
    <source>
        <dbReference type="EMBL" id="EFW03559.1"/>
    </source>
</evidence>
<dbReference type="EMBL" id="ADKX01000046">
    <property type="protein sequence ID" value="EFW03559.1"/>
    <property type="molecule type" value="Genomic_DNA"/>
</dbReference>
<comment type="caution">
    <text evidence="1">The sequence shown here is derived from an EMBL/GenBank/DDBJ whole genome shotgun (WGS) entry which is preliminary data.</text>
</comment>
<sequence>MKYKIGDKVRIIKKEAKEDALEEDIINSAWNQDMDKYLGKIMTIKGVTSILDCKIYNMEEDEKENYGRGWAWTEEMIEELASVS</sequence>
<dbReference type="RefSeq" id="WP_008790332.1">
    <property type="nucleotide sequence ID" value="NZ_AKCB01000004.1"/>
</dbReference>
<dbReference type="HOGENOM" id="CLU_2521886_0_0_9"/>